<dbReference type="AlphaFoldDB" id="A0A0D0ASP6"/>
<dbReference type="OrthoDB" id="5584477at2759"/>
<feature type="non-terminal residue" evidence="1">
    <location>
        <position position="1"/>
    </location>
</feature>
<dbReference type="Proteomes" id="UP000054485">
    <property type="component" value="Unassembled WGS sequence"/>
</dbReference>
<proteinExistence type="predicted"/>
<reference evidence="2" key="2">
    <citation type="submission" date="2015-01" db="EMBL/GenBank/DDBJ databases">
        <title>Evolutionary Origins and Diversification of the Mycorrhizal Mutualists.</title>
        <authorList>
            <consortium name="DOE Joint Genome Institute"/>
            <consortium name="Mycorrhizal Genomics Consortium"/>
            <person name="Kohler A."/>
            <person name="Kuo A."/>
            <person name="Nagy L.G."/>
            <person name="Floudas D."/>
            <person name="Copeland A."/>
            <person name="Barry K.W."/>
            <person name="Cichocki N."/>
            <person name="Veneault-Fourrey C."/>
            <person name="LaButti K."/>
            <person name="Lindquist E.A."/>
            <person name="Lipzen A."/>
            <person name="Lundell T."/>
            <person name="Morin E."/>
            <person name="Murat C."/>
            <person name="Riley R."/>
            <person name="Ohm R."/>
            <person name="Sun H."/>
            <person name="Tunlid A."/>
            <person name="Henrissat B."/>
            <person name="Grigoriev I.V."/>
            <person name="Hibbett D.S."/>
            <person name="Martin F."/>
        </authorList>
    </citation>
    <scope>NUCLEOTIDE SEQUENCE [LARGE SCALE GENOMIC DNA]</scope>
    <source>
        <strain evidence="2">UH-Slu-Lm8-n1</strain>
    </source>
</reference>
<gene>
    <name evidence="1" type="ORF">CY34DRAFT_29658</name>
</gene>
<dbReference type="InParanoid" id="A0A0D0ASP6"/>
<name>A0A0D0ASP6_9AGAM</name>
<protein>
    <submittedName>
        <fullName evidence="1">Unplaced genomic scaffold CY34scaffold_152, whole genome shotgun sequence</fullName>
    </submittedName>
</protein>
<evidence type="ECO:0000313" key="2">
    <source>
        <dbReference type="Proteomes" id="UP000054485"/>
    </source>
</evidence>
<keyword evidence="2" id="KW-1185">Reference proteome</keyword>
<sequence length="58" mass="6700">DPAQPSTRDTPSGQERTGLDLLMRKAIEGEVEHLYQDDVESFVWLLAWVCLHYREGQL</sequence>
<dbReference type="EMBL" id="KN835283">
    <property type="protein sequence ID" value="KIK40999.1"/>
    <property type="molecule type" value="Genomic_DNA"/>
</dbReference>
<accession>A0A0D0ASP6</accession>
<evidence type="ECO:0000313" key="1">
    <source>
        <dbReference type="EMBL" id="KIK40999.1"/>
    </source>
</evidence>
<feature type="non-terminal residue" evidence="1">
    <location>
        <position position="58"/>
    </location>
</feature>
<dbReference type="HOGENOM" id="CLU_2984794_0_0_1"/>
<reference evidence="1 2" key="1">
    <citation type="submission" date="2014-04" db="EMBL/GenBank/DDBJ databases">
        <authorList>
            <consortium name="DOE Joint Genome Institute"/>
            <person name="Kuo A."/>
            <person name="Ruytinx J."/>
            <person name="Rineau F."/>
            <person name="Colpaert J."/>
            <person name="Kohler A."/>
            <person name="Nagy L.G."/>
            <person name="Floudas D."/>
            <person name="Copeland A."/>
            <person name="Barry K.W."/>
            <person name="Cichocki N."/>
            <person name="Veneault-Fourrey C."/>
            <person name="LaButti K."/>
            <person name="Lindquist E.A."/>
            <person name="Lipzen A."/>
            <person name="Lundell T."/>
            <person name="Morin E."/>
            <person name="Murat C."/>
            <person name="Sun H."/>
            <person name="Tunlid A."/>
            <person name="Henrissat B."/>
            <person name="Grigoriev I.V."/>
            <person name="Hibbett D.S."/>
            <person name="Martin F."/>
            <person name="Nordberg H.P."/>
            <person name="Cantor M.N."/>
            <person name="Hua S.X."/>
        </authorList>
    </citation>
    <scope>NUCLEOTIDE SEQUENCE [LARGE SCALE GENOMIC DNA]</scope>
    <source>
        <strain evidence="1 2">UH-Slu-Lm8-n1</strain>
    </source>
</reference>
<organism evidence="1 2">
    <name type="scientific">Suillus luteus UH-Slu-Lm8-n1</name>
    <dbReference type="NCBI Taxonomy" id="930992"/>
    <lineage>
        <taxon>Eukaryota</taxon>
        <taxon>Fungi</taxon>
        <taxon>Dikarya</taxon>
        <taxon>Basidiomycota</taxon>
        <taxon>Agaricomycotina</taxon>
        <taxon>Agaricomycetes</taxon>
        <taxon>Agaricomycetidae</taxon>
        <taxon>Boletales</taxon>
        <taxon>Suillineae</taxon>
        <taxon>Suillaceae</taxon>
        <taxon>Suillus</taxon>
    </lineage>
</organism>